<comment type="catalytic activity">
    <reaction evidence="1">
        <text>Hydrolysis of terminal non-reducing alpha-L-rhamnose residues in alpha-L-rhamnosides.</text>
        <dbReference type="EC" id="3.2.1.40"/>
    </reaction>
</comment>
<gene>
    <name evidence="9" type="ORF">E5344_10940</name>
</gene>
<evidence type="ECO:0000256" key="4">
    <source>
        <dbReference type="SAM" id="MobiDB-lite"/>
    </source>
</evidence>
<dbReference type="Pfam" id="PF05592">
    <property type="entry name" value="Bac_rhamnosid"/>
    <property type="match status" value="1"/>
</dbReference>
<dbReference type="Pfam" id="PF17390">
    <property type="entry name" value="Bac_rhamnosid_C"/>
    <property type="match status" value="1"/>
</dbReference>
<organism evidence="9 10">
    <name type="scientific">Microbacterium laevaniformans</name>
    <dbReference type="NCBI Taxonomy" id="36807"/>
    <lineage>
        <taxon>Bacteria</taxon>
        <taxon>Bacillati</taxon>
        <taxon>Actinomycetota</taxon>
        <taxon>Actinomycetes</taxon>
        <taxon>Micrococcales</taxon>
        <taxon>Microbacteriaceae</taxon>
        <taxon>Microbacterium</taxon>
    </lineage>
</organism>
<dbReference type="Proteomes" id="UP000309893">
    <property type="component" value="Unassembled WGS sequence"/>
</dbReference>
<dbReference type="Pfam" id="PF25788">
    <property type="entry name" value="Ig_Rha78A_N"/>
    <property type="match status" value="1"/>
</dbReference>
<evidence type="ECO:0000256" key="1">
    <source>
        <dbReference type="ARBA" id="ARBA00001445"/>
    </source>
</evidence>
<dbReference type="GO" id="GO:0005975">
    <property type="term" value="P:carbohydrate metabolic process"/>
    <property type="evidence" value="ECO:0007669"/>
    <property type="project" value="InterPro"/>
</dbReference>
<feature type="domain" description="Alpha-L-rhamnosidase concanavalin-like" evidence="5">
    <location>
        <begin position="332"/>
        <end position="430"/>
    </location>
</feature>
<feature type="domain" description="Alpha-L-rhamnosidase C-terminal" evidence="8">
    <location>
        <begin position="781"/>
        <end position="856"/>
    </location>
</feature>
<dbReference type="Pfam" id="PF17389">
    <property type="entry name" value="Bac_rhamnosid6H"/>
    <property type="match status" value="1"/>
</dbReference>
<name>A0A4S2D3Y4_9MICO</name>
<evidence type="ECO:0000259" key="8">
    <source>
        <dbReference type="Pfam" id="PF17390"/>
    </source>
</evidence>
<dbReference type="InterPro" id="IPR035396">
    <property type="entry name" value="Bac_rhamnosid6H"/>
</dbReference>
<feature type="domain" description="Bacterial alpha-L-rhamnosidase N-terminal" evidence="6">
    <location>
        <begin position="149"/>
        <end position="321"/>
    </location>
</feature>
<dbReference type="Pfam" id="PF08531">
    <property type="entry name" value="Bac_rhamnosid_N"/>
    <property type="match status" value="1"/>
</dbReference>
<evidence type="ECO:0000259" key="6">
    <source>
        <dbReference type="Pfam" id="PF08531"/>
    </source>
</evidence>
<dbReference type="PANTHER" id="PTHR33307">
    <property type="entry name" value="ALPHA-RHAMNOSIDASE (EUROFUNG)"/>
    <property type="match status" value="1"/>
</dbReference>
<dbReference type="InterPro" id="IPR008928">
    <property type="entry name" value="6-hairpin_glycosidase_sf"/>
</dbReference>
<evidence type="ECO:0000259" key="5">
    <source>
        <dbReference type="Pfam" id="PF05592"/>
    </source>
</evidence>
<proteinExistence type="predicted"/>
<dbReference type="EMBL" id="SRYO01000006">
    <property type="protein sequence ID" value="TGY36277.1"/>
    <property type="molecule type" value="Genomic_DNA"/>
</dbReference>
<dbReference type="PANTHER" id="PTHR33307:SF6">
    <property type="entry name" value="ALPHA-RHAMNOSIDASE (EUROFUNG)-RELATED"/>
    <property type="match status" value="1"/>
</dbReference>
<keyword evidence="3" id="KW-0378">Hydrolase</keyword>
<accession>A0A4S2D3Y4</accession>
<sequence>MTDRPAVCVVRVDIDAPAPGLPVASPRPRVGWRVEAREPAWRQEHAEVRWVVAGRTRYARIAGEGRFRIAWPFAALEPRETGALSVRVVGVDGSVSAWSDPVRVVAGFLADDEWDAEWIGHPAPQAHAQPALLRCEFDLPDCGGDAPAVVRAVLYASAVGGYRAAVNGRDVDDHLLAPGWTPYSSRTVHDTVEVTSLVHAGRNCLSLRVAGLWATEHFGFRQNARPRYGDQPRVAAQLLLEFADGSRRWVRTDASWTASTGALLASGLYAGETYDARAQPVDAAGREWDEPGFDDGSWAPARVYPRETIPGPRVSPPVRRIEQRHPVGRIATDDGATILDFGQNLVGRLRLRVVGPRGTRITLRHAEVLEHGRLGTRPLRRAAATDRYTLAGTGTEVWEPEFTFHGFRYAEVSGWPGEIPEGAVTAVVVHSVLERTGSFRTSHPLLQRLHDNVVWSLRGNVVSIPTDCPQRDERLGWTGDIQVFAPTAAFLYDVRGFLDSWLRDLALEQAADGTVPFVVPDVIGIARPAAAWGDAAVIVPDVLERLLGDADTVRRQYPSAKAWVDRCLELAGPTRVWEGGFQFGDWLDPTAPPDRPAQAMTSTGLVATAQLARSARVLARGAALCGESADAVAYAAVAEEVTAAFVREFVTPAGRLMSDTPTAYALALVFELLPEELRKAAGDRLADLVRENGYRIATGFVGTPLVLDALTMTGHDAQAARLLLQTRCPSWLYPVTMGATTIWERWDSMLPDGSINPGDMTSFNHYALGAVADWMHRVLAGMTALEPGYRRIRIAPHPLVGIDDAAVTYASPFGQIEVGWRRDGARVVVEAVLPTGVEALVRLPGASADVVVGTGTYRWEVVVAEPPVPASVSLDSALAEIIDDADALAVVVDALDAHRPGAADAMFAATRWTRQQTLAEVVFQYASPAVQAQIGGRLASLSASRQSAAPPSGD</sequence>
<reference evidence="9 10" key="1">
    <citation type="submission" date="2019-04" db="EMBL/GenBank/DDBJ databases">
        <title>Microbes associate with the intestines of laboratory mice.</title>
        <authorList>
            <person name="Navarre W."/>
            <person name="Wong E."/>
            <person name="Huang K."/>
            <person name="Tropini C."/>
            <person name="Ng K."/>
            <person name="Yu B."/>
        </authorList>
    </citation>
    <scope>NUCLEOTIDE SEQUENCE [LARGE SCALE GENOMIC DNA]</scope>
    <source>
        <strain evidence="9 10">NM46_B2-13</strain>
    </source>
</reference>
<protein>
    <recommendedName>
        <fullName evidence="2">alpha-L-rhamnosidase</fullName>
        <ecNumber evidence="2">3.2.1.40</ecNumber>
    </recommendedName>
</protein>
<dbReference type="InterPro" id="IPR012341">
    <property type="entry name" value="6hp_glycosidase-like_sf"/>
</dbReference>
<dbReference type="OrthoDB" id="9761045at2"/>
<evidence type="ECO:0000256" key="2">
    <source>
        <dbReference type="ARBA" id="ARBA00012652"/>
    </source>
</evidence>
<evidence type="ECO:0000259" key="7">
    <source>
        <dbReference type="Pfam" id="PF17389"/>
    </source>
</evidence>
<dbReference type="InterPro" id="IPR013737">
    <property type="entry name" value="Bac_rhamnosid_N"/>
</dbReference>
<dbReference type="PIRSF" id="PIRSF010631">
    <property type="entry name" value="A-rhamnsds"/>
    <property type="match status" value="1"/>
</dbReference>
<dbReference type="Gene3D" id="2.60.420.10">
    <property type="entry name" value="Maltose phosphorylase, domain 3"/>
    <property type="match status" value="1"/>
</dbReference>
<evidence type="ECO:0000313" key="10">
    <source>
        <dbReference type="Proteomes" id="UP000309893"/>
    </source>
</evidence>
<comment type="caution">
    <text evidence="9">The sequence shown here is derived from an EMBL/GenBank/DDBJ whole genome shotgun (WGS) entry which is preliminary data.</text>
</comment>
<feature type="region of interest" description="Disordered" evidence="4">
    <location>
        <begin position="299"/>
        <end position="318"/>
    </location>
</feature>
<dbReference type="GO" id="GO:0030596">
    <property type="term" value="F:alpha-L-rhamnosidase activity"/>
    <property type="evidence" value="ECO:0007669"/>
    <property type="project" value="UniProtKB-EC"/>
</dbReference>
<dbReference type="RefSeq" id="WP_135949641.1">
    <property type="nucleotide sequence ID" value="NZ_SRYO01000006.1"/>
</dbReference>
<dbReference type="InterPro" id="IPR016007">
    <property type="entry name" value="Alpha_rhamnosid"/>
</dbReference>
<dbReference type="EC" id="3.2.1.40" evidence="2"/>
<dbReference type="InterPro" id="IPR008902">
    <property type="entry name" value="Rhamnosid_concanavalin"/>
</dbReference>
<dbReference type="InterPro" id="IPR035398">
    <property type="entry name" value="Bac_rhamnosid_C"/>
</dbReference>
<evidence type="ECO:0000313" key="9">
    <source>
        <dbReference type="EMBL" id="TGY36277.1"/>
    </source>
</evidence>
<evidence type="ECO:0000256" key="3">
    <source>
        <dbReference type="ARBA" id="ARBA00022801"/>
    </source>
</evidence>
<dbReference type="SUPFAM" id="SSF48208">
    <property type="entry name" value="Six-hairpin glycosidases"/>
    <property type="match status" value="1"/>
</dbReference>
<dbReference type="Gene3D" id="1.50.10.10">
    <property type="match status" value="1"/>
</dbReference>
<dbReference type="Gene3D" id="2.60.120.260">
    <property type="entry name" value="Galactose-binding domain-like"/>
    <property type="match status" value="2"/>
</dbReference>
<feature type="domain" description="Alpha-L-rhamnosidase six-hairpin glycosidase" evidence="7">
    <location>
        <begin position="434"/>
        <end position="778"/>
    </location>
</feature>
<dbReference type="AlphaFoldDB" id="A0A4S2D3Y4"/>